<name>A0A7I8VTC8_9ANNE</name>
<dbReference type="Proteomes" id="UP000549394">
    <property type="component" value="Unassembled WGS sequence"/>
</dbReference>
<keyword evidence="2" id="KW-0804">Transcription</keyword>
<organism evidence="4 5">
    <name type="scientific">Dimorphilus gyrociliatus</name>
    <dbReference type="NCBI Taxonomy" id="2664684"/>
    <lineage>
        <taxon>Eukaryota</taxon>
        <taxon>Metazoa</taxon>
        <taxon>Spiralia</taxon>
        <taxon>Lophotrochozoa</taxon>
        <taxon>Annelida</taxon>
        <taxon>Polychaeta</taxon>
        <taxon>Polychaeta incertae sedis</taxon>
        <taxon>Dinophilidae</taxon>
        <taxon>Dimorphilus</taxon>
    </lineage>
</organism>
<evidence type="ECO:0000313" key="5">
    <source>
        <dbReference type="Proteomes" id="UP000549394"/>
    </source>
</evidence>
<comment type="caution">
    <text evidence="4">The sequence shown here is derived from an EMBL/GenBank/DDBJ whole genome shotgun (WGS) entry which is preliminary data.</text>
</comment>
<keyword evidence="3" id="KW-0675">Receptor</keyword>
<sequence length="270" mass="31949">MACNCSFSHFLNINWHSEIEEFDREFQRVKAVTERGFFSKDEYMDIYKVTGVEVDSRRVFGEFCEKIMKSTFARFASSVRNLPGLDELSAIEFVLTILENKEDVQLPIAISQGNKWVNDSLLMKLDDEHILEMTKQQFINMCDPGMTAVHQECSRLIEKTNLTFEETTFLVSLNLLYPKRERRHLIHMHQRFILAFTRYLESQYGTKYHIRLIELVNLMSSLKLHARTGQKWLRDNEEYLNTVYRSKIMKIFTKNLPLEQANTLLKELKI</sequence>
<dbReference type="EMBL" id="CAJFCJ010000009">
    <property type="protein sequence ID" value="CAD5118974.1"/>
    <property type="molecule type" value="Genomic_DNA"/>
</dbReference>
<dbReference type="InterPro" id="IPR035500">
    <property type="entry name" value="NHR-like_dom_sf"/>
</dbReference>
<evidence type="ECO:0000313" key="4">
    <source>
        <dbReference type="EMBL" id="CAD5118974.1"/>
    </source>
</evidence>
<accession>A0A7I8VTC8</accession>
<keyword evidence="5" id="KW-1185">Reference proteome</keyword>
<protein>
    <submittedName>
        <fullName evidence="4">Uncharacterized protein</fullName>
    </submittedName>
</protein>
<keyword evidence="1" id="KW-0805">Transcription regulation</keyword>
<reference evidence="4 5" key="1">
    <citation type="submission" date="2020-08" db="EMBL/GenBank/DDBJ databases">
        <authorList>
            <person name="Hejnol A."/>
        </authorList>
    </citation>
    <scope>NUCLEOTIDE SEQUENCE [LARGE SCALE GENOMIC DNA]</scope>
</reference>
<proteinExistence type="predicted"/>
<gene>
    <name evidence="4" type="ORF">DGYR_LOCUS7274</name>
</gene>
<dbReference type="AlphaFoldDB" id="A0A7I8VTC8"/>
<evidence type="ECO:0000256" key="1">
    <source>
        <dbReference type="ARBA" id="ARBA00023015"/>
    </source>
</evidence>
<evidence type="ECO:0000256" key="2">
    <source>
        <dbReference type="ARBA" id="ARBA00023163"/>
    </source>
</evidence>
<dbReference type="SUPFAM" id="SSF48508">
    <property type="entry name" value="Nuclear receptor ligand-binding domain"/>
    <property type="match status" value="1"/>
</dbReference>
<evidence type="ECO:0000256" key="3">
    <source>
        <dbReference type="ARBA" id="ARBA00023170"/>
    </source>
</evidence>